<feature type="transmembrane region" description="Helical" evidence="7">
    <location>
        <begin position="601"/>
        <end position="621"/>
    </location>
</feature>
<dbReference type="STRING" id="205917.A0A4Y9YB25"/>
<comment type="caution">
    <text evidence="8">The sequence shown here is derived from an EMBL/GenBank/DDBJ whole genome shotgun (WGS) entry which is preliminary data.</text>
</comment>
<dbReference type="EMBL" id="SEOQ01000631">
    <property type="protein sequence ID" value="TFY59250.1"/>
    <property type="molecule type" value="Genomic_DNA"/>
</dbReference>
<dbReference type="PANTHER" id="PTHR46154:SF2">
    <property type="entry name" value="SOLUTE SYMPORTER FAMILY TRANSPORTER (AFU_ORTHOLOGUE AFUA_6G03200)"/>
    <property type="match status" value="1"/>
</dbReference>
<organism evidence="8 9">
    <name type="scientific">Dentipellis fragilis</name>
    <dbReference type="NCBI Taxonomy" id="205917"/>
    <lineage>
        <taxon>Eukaryota</taxon>
        <taxon>Fungi</taxon>
        <taxon>Dikarya</taxon>
        <taxon>Basidiomycota</taxon>
        <taxon>Agaricomycotina</taxon>
        <taxon>Agaricomycetes</taxon>
        <taxon>Russulales</taxon>
        <taxon>Hericiaceae</taxon>
        <taxon>Dentipellis</taxon>
    </lineage>
</organism>
<dbReference type="InterPro" id="IPR001734">
    <property type="entry name" value="Na/solute_symporter"/>
</dbReference>
<comment type="similarity">
    <text evidence="2">Belongs to the sodium:solute symporter (SSF) (TC 2.A.21) family.</text>
</comment>
<evidence type="ECO:0000256" key="6">
    <source>
        <dbReference type="SAM" id="MobiDB-lite"/>
    </source>
</evidence>
<feature type="compositionally biased region" description="Basic and acidic residues" evidence="6">
    <location>
        <begin position="722"/>
        <end position="733"/>
    </location>
</feature>
<evidence type="ECO:0000256" key="3">
    <source>
        <dbReference type="ARBA" id="ARBA00022692"/>
    </source>
</evidence>
<keyword evidence="5 7" id="KW-0472">Membrane</keyword>
<evidence type="ECO:0000256" key="2">
    <source>
        <dbReference type="ARBA" id="ARBA00006434"/>
    </source>
</evidence>
<dbReference type="OrthoDB" id="6132759at2759"/>
<feature type="compositionally biased region" description="Basic residues" evidence="6">
    <location>
        <begin position="52"/>
        <end position="62"/>
    </location>
</feature>
<dbReference type="Pfam" id="PF00474">
    <property type="entry name" value="SSF"/>
    <property type="match status" value="1"/>
</dbReference>
<feature type="transmembrane region" description="Helical" evidence="7">
    <location>
        <begin position="299"/>
        <end position="324"/>
    </location>
</feature>
<evidence type="ECO:0000256" key="7">
    <source>
        <dbReference type="SAM" id="Phobius"/>
    </source>
</evidence>
<feature type="transmembrane region" description="Helical" evidence="7">
    <location>
        <begin position="184"/>
        <end position="208"/>
    </location>
</feature>
<dbReference type="CDD" id="cd11476">
    <property type="entry name" value="SLC5sbd_DUR3"/>
    <property type="match status" value="1"/>
</dbReference>
<comment type="subcellular location">
    <subcellularLocation>
        <location evidence="1">Membrane</location>
        <topology evidence="1">Multi-pass membrane protein</topology>
    </subcellularLocation>
</comment>
<feature type="transmembrane region" description="Helical" evidence="7">
    <location>
        <begin position="571"/>
        <end position="589"/>
    </location>
</feature>
<feature type="transmembrane region" description="Helical" evidence="7">
    <location>
        <begin position="628"/>
        <end position="652"/>
    </location>
</feature>
<dbReference type="GO" id="GO:0015204">
    <property type="term" value="F:urea transmembrane transporter activity"/>
    <property type="evidence" value="ECO:0007669"/>
    <property type="project" value="InterPro"/>
</dbReference>
<accession>A0A4Y9YB25</accession>
<keyword evidence="9" id="KW-1185">Reference proteome</keyword>
<dbReference type="InterPro" id="IPR031155">
    <property type="entry name" value="DUR"/>
</dbReference>
<dbReference type="PANTHER" id="PTHR46154">
    <property type="match status" value="1"/>
</dbReference>
<protein>
    <submittedName>
        <fullName evidence="8">Uncharacterized protein</fullName>
    </submittedName>
</protein>
<gene>
    <name evidence="8" type="ORF">EVG20_g7862</name>
</gene>
<proteinExistence type="inferred from homology"/>
<keyword evidence="3 7" id="KW-0812">Transmembrane</keyword>
<feature type="transmembrane region" description="Helical" evidence="7">
    <location>
        <begin position="467"/>
        <end position="488"/>
    </location>
</feature>
<feature type="region of interest" description="Disordered" evidence="6">
    <location>
        <begin position="51"/>
        <end position="93"/>
    </location>
</feature>
<reference evidence="8 9" key="1">
    <citation type="submission" date="2019-02" db="EMBL/GenBank/DDBJ databases">
        <title>Genome sequencing of the rare red list fungi Dentipellis fragilis.</title>
        <authorList>
            <person name="Buettner E."/>
            <person name="Kellner H."/>
        </authorList>
    </citation>
    <scope>NUCLEOTIDE SEQUENCE [LARGE SCALE GENOMIC DNA]</scope>
    <source>
        <strain evidence="8 9">DSM 105465</strain>
    </source>
</reference>
<feature type="transmembrane region" description="Helical" evidence="7">
    <location>
        <begin position="362"/>
        <end position="380"/>
    </location>
</feature>
<dbReference type="InterPro" id="IPR038377">
    <property type="entry name" value="Na/Glc_symporter_sf"/>
</dbReference>
<keyword evidence="4 7" id="KW-1133">Transmembrane helix</keyword>
<evidence type="ECO:0000256" key="4">
    <source>
        <dbReference type="ARBA" id="ARBA00022989"/>
    </source>
</evidence>
<feature type="region of interest" description="Disordered" evidence="6">
    <location>
        <begin position="870"/>
        <end position="896"/>
    </location>
</feature>
<feature type="transmembrane region" description="Helical" evidence="7">
    <location>
        <begin position="336"/>
        <end position="355"/>
    </location>
</feature>
<evidence type="ECO:0000313" key="8">
    <source>
        <dbReference type="EMBL" id="TFY59250.1"/>
    </source>
</evidence>
<dbReference type="GO" id="GO:0005886">
    <property type="term" value="C:plasma membrane"/>
    <property type="evidence" value="ECO:0007669"/>
    <property type="project" value="TreeGrafter"/>
</dbReference>
<name>A0A4Y9YB25_9AGAM</name>
<feature type="transmembrane region" description="Helical" evidence="7">
    <location>
        <begin position="525"/>
        <end position="550"/>
    </location>
</feature>
<dbReference type="Proteomes" id="UP000298327">
    <property type="component" value="Unassembled WGS sequence"/>
</dbReference>
<feature type="transmembrane region" description="Helical" evidence="7">
    <location>
        <begin position="769"/>
        <end position="790"/>
    </location>
</feature>
<feature type="transmembrane region" description="Helical" evidence="7">
    <location>
        <begin position="261"/>
        <end position="279"/>
    </location>
</feature>
<dbReference type="NCBIfam" id="TIGR00813">
    <property type="entry name" value="sss"/>
    <property type="match status" value="1"/>
</dbReference>
<feature type="region of interest" description="Disordered" evidence="6">
    <location>
        <begin position="1"/>
        <end position="20"/>
    </location>
</feature>
<dbReference type="PROSITE" id="PS50283">
    <property type="entry name" value="NA_SOLUT_SYMP_3"/>
    <property type="match status" value="1"/>
</dbReference>
<dbReference type="Gene3D" id="1.20.1730.10">
    <property type="entry name" value="Sodium/glucose cotransporter"/>
    <property type="match status" value="1"/>
</dbReference>
<evidence type="ECO:0000256" key="1">
    <source>
        <dbReference type="ARBA" id="ARBA00004141"/>
    </source>
</evidence>
<sequence>MLRSSNPNIDSRKPLWSVGNSLDNTVDDKDALDDPRSILLNVYPNIEAPHSTHCHSTHHGKSSRAPVCDSNHPSAPRRTPPPPITASGDDKPHHALRTADTLAKLARPHDRPHPLPVISSILGEMQRRYLSTSGEARVRLAYAAGHTYSYDACNLGLLWNSSVDWRIMAETGISEFKPLLSQSVGYGVVVGVGFFFAGMMLVLTYLQSKYTETSPSSSEEFSSASRRDWFAVECVVSAWTWSATLLQSSTAAYTFGVSGPWWYGVGGTIQLAFFAMVAAKVKMNANGAHTFLEIVKARFGAPAHMLFTFYGFLCILIVSGSLLLGGAATVHALTGMNIDAACILLPIGIAVYVIFGGLRATFVCDWSHTIILFIVIYIFIFRTYGTSPDVGSFGKMYELLQQAGIDTPVVGNQNGSYLTMKSNQGLVFGATTIVSGFAGVFCDQGYWQRAIASAPESTTKAYMLGGLSWFAVPWAFASCLGLAARALVNNPKFPTYPNPLSASQASAGLAAPAAAAVLMGKGGAIAVLLVVFMAVTSAASAELIGVSSLFSYDIYRTYFRPRASGKEIVRVSHAFICVWAIWMGCWAVILNKAKIDLGWLFYVQGVALSPAVIPIGLTVTWSRLSRAGVFAGTLGGLVTGMLAWMIGCWKIYGFIDITNLALPYSALCSGLTGLLISGILTVGVSLLSHEEYDFQDTRAIAELDDEPAVENDIERSVPSSEKASENTNEKGSDRVSVTEVPTDTADIAELPDKKDVVDRATMEAVFKRAAIYSGILTAIVMFIGASLVLAKARTRLTAAARSLSPAAHVLLALRVQRAVLCVLGDVLYPLVYVVLPPDPYPYLTRQLRLPRPTAQAPPFGGPTIRIRRREQRRLRRGNLPPPQVAVREEDHSKRRKNSNITLPQKCTNEGMPPRALPCRSPRLLLTPSTLKIPVLLPRLWAQHCKAIRPHDPYKFPPSERAVLVQKWPLLDIDESIYILPSEAKASARLKAARGLTSAAPSISGTSSLAPSILPAMQEFTAPIPFPAASPRHECSPSTTHISSFPCTPQFLPATSLNSLDSPPLSSPPSAAYPLPAHDYPVKHEARIHHSPQIGEYAPSPSGCYGVQADALHSSSVGSVQVIPVLQETYCQNIGMPQQSAGGYPTQLGEQPHSGSNQGAGAYDRYSNAGAVNASFASSTHAISAGQEDYHQDVTAQRGIASYYLPGQASAYGQAYSPTPAGEPSSALHAAAGANEVPCWGYEGVVNADCYQDYELGRTNTYPAHGYNYAQRDDAAAPPLPDLHFDARYSDSEDVNMDYDGLPAIDSGYAAPSVDVDYGVHNASMGYSTPNVDAYMACAAPSWNASYGYQQPVGAIDYGMRNTGAHEYAAYAVPTTDATHAAAGYYNAAYGYEQPVAVEEQHPAVKAAISQLQFLHELSKEDLHRVFREVYDSLWPPPRRCRARTLGLRKSRMSKRHSSTTTGGLPAATVAAGWVEARTTSLARKRVESTCGHDSNAELDEGAYAKRIRSQHTILHYSMYV</sequence>
<feature type="region of interest" description="Disordered" evidence="6">
    <location>
        <begin position="711"/>
        <end position="737"/>
    </location>
</feature>
<evidence type="ECO:0000256" key="5">
    <source>
        <dbReference type="ARBA" id="ARBA00023136"/>
    </source>
</evidence>
<evidence type="ECO:0000313" key="9">
    <source>
        <dbReference type="Proteomes" id="UP000298327"/>
    </source>
</evidence>
<feature type="transmembrane region" description="Helical" evidence="7">
    <location>
        <begin position="664"/>
        <end position="688"/>
    </location>
</feature>